<organism evidence="1 2">
    <name type="scientific">Hymenobacter crusticola</name>
    <dbReference type="NCBI Taxonomy" id="1770526"/>
    <lineage>
        <taxon>Bacteria</taxon>
        <taxon>Pseudomonadati</taxon>
        <taxon>Bacteroidota</taxon>
        <taxon>Cytophagia</taxon>
        <taxon>Cytophagales</taxon>
        <taxon>Hymenobacteraceae</taxon>
        <taxon>Hymenobacter</taxon>
    </lineage>
</organism>
<dbReference type="AlphaFoldDB" id="A0A243W5P5"/>
<proteinExistence type="predicted"/>
<comment type="caution">
    <text evidence="1">The sequence shown here is derived from an EMBL/GenBank/DDBJ whole genome shotgun (WGS) entry which is preliminary data.</text>
</comment>
<dbReference type="Proteomes" id="UP000194873">
    <property type="component" value="Unassembled WGS sequence"/>
</dbReference>
<name>A0A243W5P5_9BACT</name>
<keyword evidence="2" id="KW-1185">Reference proteome</keyword>
<dbReference type="OrthoDB" id="955130at2"/>
<gene>
    <name evidence="1" type="ORF">BXP70_27190</name>
</gene>
<evidence type="ECO:0000313" key="2">
    <source>
        <dbReference type="Proteomes" id="UP000194873"/>
    </source>
</evidence>
<accession>A0A243W5P5</accession>
<dbReference type="RefSeq" id="WP_143436724.1">
    <property type="nucleotide sequence ID" value="NZ_MTSE01000040.1"/>
</dbReference>
<protein>
    <submittedName>
        <fullName evidence="1">Uncharacterized protein</fullName>
    </submittedName>
</protein>
<dbReference type="EMBL" id="MTSE01000040">
    <property type="protein sequence ID" value="OUJ68992.1"/>
    <property type="molecule type" value="Genomic_DNA"/>
</dbReference>
<reference evidence="1 2" key="1">
    <citation type="submission" date="2017-01" db="EMBL/GenBank/DDBJ databases">
        <title>A new Hymenobacter.</title>
        <authorList>
            <person name="Liang Y."/>
            <person name="Feng F."/>
        </authorList>
    </citation>
    <scope>NUCLEOTIDE SEQUENCE [LARGE SCALE GENOMIC DNA]</scope>
    <source>
        <strain evidence="1">MIMBbqt21</strain>
    </source>
</reference>
<evidence type="ECO:0000313" key="1">
    <source>
        <dbReference type="EMBL" id="OUJ68992.1"/>
    </source>
</evidence>
<sequence length="198" mass="22811">MLRSLLTRIKTFLRRHSLREEVNGFEPGVEKAFTLDQLLVDASLSGDELLRSIERQIVQSPVEIGVLFDQEGNLLVSRTGTTSGINFVHGELVQMEDGILTHNHPRGSYFSEQDLYFACDYNLAELRAVAGKKVHRLIRPPAGWDSIKLRNLWNSELRKLQHNYKQNRANRSYFEKQAHELPLKVVKLLSLYTEPQKL</sequence>